<dbReference type="GO" id="GO:0004654">
    <property type="term" value="F:polyribonucleotide nucleotidyltransferase activity"/>
    <property type="evidence" value="ECO:0007669"/>
    <property type="project" value="UniProtKB-EC"/>
</dbReference>
<dbReference type="EC" id="2.7.7.8" evidence="2"/>
<gene>
    <name evidence="11" type="ORF">CDEB00056_LOCUS17394</name>
</gene>
<dbReference type="HAMAP" id="MF_01595">
    <property type="entry name" value="PNPase"/>
    <property type="match status" value="1"/>
</dbReference>
<dbReference type="InterPro" id="IPR036345">
    <property type="entry name" value="ExoRNase_PH_dom2_sf"/>
</dbReference>
<dbReference type="EMBL" id="HBIO01022623">
    <property type="protein sequence ID" value="CAE0472541.1"/>
    <property type="molecule type" value="Transcribed_RNA"/>
</dbReference>
<dbReference type="GO" id="GO:0005739">
    <property type="term" value="C:mitochondrion"/>
    <property type="evidence" value="ECO:0007669"/>
    <property type="project" value="TreeGrafter"/>
</dbReference>
<protein>
    <recommendedName>
        <fullName evidence="2">polyribonucleotide nucleotidyltransferase</fullName>
        <ecNumber evidence="2">2.7.7.8</ecNumber>
    </recommendedName>
    <alternativeName>
        <fullName evidence="6">Polynucleotide phosphorylase 1</fullName>
    </alternativeName>
</protein>
<dbReference type="PANTHER" id="PTHR11252">
    <property type="entry name" value="POLYRIBONUCLEOTIDE NUCLEOTIDYLTRANSFERASE"/>
    <property type="match status" value="1"/>
</dbReference>
<dbReference type="InterPro" id="IPR004087">
    <property type="entry name" value="KH_dom"/>
</dbReference>
<dbReference type="Pfam" id="PF01138">
    <property type="entry name" value="RNase_PH"/>
    <property type="match status" value="2"/>
</dbReference>
<dbReference type="InterPro" id="IPR036612">
    <property type="entry name" value="KH_dom_type_1_sf"/>
</dbReference>
<evidence type="ECO:0000256" key="6">
    <source>
        <dbReference type="ARBA" id="ARBA00031451"/>
    </source>
</evidence>
<evidence type="ECO:0000256" key="2">
    <source>
        <dbReference type="ARBA" id="ARBA00012416"/>
    </source>
</evidence>
<evidence type="ECO:0000259" key="10">
    <source>
        <dbReference type="PROSITE" id="PS50126"/>
    </source>
</evidence>
<name>A0A7S3VD11_9STRA</name>
<dbReference type="Gene3D" id="3.30.230.70">
    <property type="entry name" value="GHMP Kinase, N-terminal domain"/>
    <property type="match status" value="2"/>
</dbReference>
<keyword evidence="4" id="KW-0548">Nucleotidyltransferase</keyword>
<evidence type="ECO:0000256" key="8">
    <source>
        <dbReference type="SAM" id="MobiDB-lite"/>
    </source>
</evidence>
<dbReference type="NCBIfam" id="NF008805">
    <property type="entry name" value="PRK11824.1"/>
    <property type="match status" value="1"/>
</dbReference>
<dbReference type="CDD" id="cd11364">
    <property type="entry name" value="RNase_PH_PNPase_2"/>
    <property type="match status" value="1"/>
</dbReference>
<keyword evidence="3" id="KW-0808">Transferase</keyword>
<evidence type="ECO:0000256" key="4">
    <source>
        <dbReference type="ARBA" id="ARBA00022695"/>
    </source>
</evidence>
<dbReference type="FunFam" id="3.30.1370.10:FF:000001">
    <property type="entry name" value="Polyribonucleotide nucleotidyltransferase"/>
    <property type="match status" value="1"/>
</dbReference>
<dbReference type="Pfam" id="PF00575">
    <property type="entry name" value="S1"/>
    <property type="match status" value="1"/>
</dbReference>
<dbReference type="FunFam" id="3.30.230.70:FF:000001">
    <property type="entry name" value="Polyribonucleotide nucleotidyltransferase"/>
    <property type="match status" value="1"/>
</dbReference>
<dbReference type="InterPro" id="IPR012162">
    <property type="entry name" value="PNPase"/>
</dbReference>
<dbReference type="PROSITE" id="PS50084">
    <property type="entry name" value="KH_TYPE_1"/>
    <property type="match status" value="1"/>
</dbReference>
<dbReference type="InterPro" id="IPR020568">
    <property type="entry name" value="Ribosomal_Su5_D2-typ_SF"/>
</dbReference>
<dbReference type="PROSITE" id="PS50126">
    <property type="entry name" value="S1"/>
    <property type="match status" value="1"/>
</dbReference>
<sequence>MRFSSVAASAFLGLALTSNNINNVNAFSVGSQSRGLRVRSSGSSGSVGQQFSYSAAIEGNKKIRYIVSSTRLFEGQEAESEAEIETVGETAEETKEVEAAEAESETEAEAEEVKAEAAAEETESESKEVETAEVKADAETDAETKTDEEEKKEEPVEVEEVKYVLELCEVPPASHSIEQSNNGPANGPTTTLTINLGYPGHPEPLVIETGVIGRQAAGAITLTRGETVLYTTAARDNSPKETIDFLPLSVEHQERFSSAGLTSGSYNRRDGRPSEHEVLTCRLIDRPLRPLIADGWRHETQLLNWVLSYDGLRSCDPLAITAAATALWISDVPLSKPVAAANVGLIDGTLVLNPTNEQMEHSTLNLTLAGTKDAVLMIEGAADFLTEEVMIEALTFGHEAIKTICVAVEEFGSMEGVGKEKNYSTLVKPMDGLQEEVNEVLGDKVEALWNEEGRKEDLSSSMSALSKEAWSTFEEKYPDSKNAVMKCYKSLLSKKMYQKAKNTGIRCDGRKLDEVRAIDIATTMLPKVHGSALFTRGETQAIATATLGDSGMKQKIDTVDGLNNKRFYLQYTFPPSCVGETGRVGMPGRREVGHGNLAERALSATLPSEDEFPYTIRVESLITESNGSSSMASVCGGSLALMDAGVPVKAPVAGIAMGMLLDDVNSVSDDDAVIISDLLGTEDGLGTMDFKVAGDRRGITTFQMDIKCEGLTIKTMERALQQAKEGRMHILDKMEEVLAGPREELPPTIPRINTFMIPADSIGKVIGPGGKQIRAVIEDFELINMNVEEDGKIQITSLDTKKMKKAESFIMELITKAGGGRGGGRGGGGGGREPRPAYVGPDAVEGQVYKGKITGIHQFGVFVEILPGAEDGSTPGLEGLCHVSELHYERVRNCEGFIKSMGVEELEVKYIGKNAKGQLQLSRKAVQEDRRNRGRKSSGGLNKNSEEEKKQPEMSKKESDVIAQAIEGISNL</sequence>
<feature type="chain" id="PRO_5031041081" description="polyribonucleotide nucleotidyltransferase" evidence="9">
    <location>
        <begin position="27"/>
        <end position="972"/>
    </location>
</feature>
<evidence type="ECO:0000256" key="1">
    <source>
        <dbReference type="ARBA" id="ARBA00007404"/>
    </source>
</evidence>
<dbReference type="Pfam" id="PF00013">
    <property type="entry name" value="KH_1"/>
    <property type="match status" value="1"/>
</dbReference>
<dbReference type="SUPFAM" id="SSF55666">
    <property type="entry name" value="Ribonuclease PH domain 2-like"/>
    <property type="match status" value="2"/>
</dbReference>
<dbReference type="Pfam" id="PF03725">
    <property type="entry name" value="RNase_PH_C"/>
    <property type="match status" value="1"/>
</dbReference>
<feature type="compositionally biased region" description="Acidic residues" evidence="8">
    <location>
        <begin position="99"/>
        <end position="110"/>
    </location>
</feature>
<dbReference type="NCBIfam" id="TIGR03591">
    <property type="entry name" value="polynuc_phos"/>
    <property type="match status" value="1"/>
</dbReference>
<evidence type="ECO:0000256" key="7">
    <source>
        <dbReference type="PROSITE-ProRule" id="PRU00117"/>
    </source>
</evidence>
<dbReference type="SUPFAM" id="SSF46915">
    <property type="entry name" value="Polynucleotide phosphorylase/guanosine pentaphosphate synthase (PNPase/GPSI), domain 3"/>
    <property type="match status" value="1"/>
</dbReference>
<dbReference type="SUPFAM" id="SSF54791">
    <property type="entry name" value="Eukaryotic type KH-domain (KH-domain type I)"/>
    <property type="match status" value="1"/>
</dbReference>
<evidence type="ECO:0000256" key="3">
    <source>
        <dbReference type="ARBA" id="ARBA00022679"/>
    </source>
</evidence>
<feature type="signal peptide" evidence="9">
    <location>
        <begin position="1"/>
        <end position="26"/>
    </location>
</feature>
<dbReference type="GO" id="GO:0000175">
    <property type="term" value="F:3'-5'-RNA exonuclease activity"/>
    <property type="evidence" value="ECO:0007669"/>
    <property type="project" value="TreeGrafter"/>
</dbReference>
<dbReference type="SMART" id="SM00322">
    <property type="entry name" value="KH"/>
    <property type="match status" value="1"/>
</dbReference>
<feature type="compositionally biased region" description="Acidic residues" evidence="8">
    <location>
        <begin position="77"/>
        <end position="86"/>
    </location>
</feature>
<feature type="compositionally biased region" description="Basic and acidic residues" evidence="8">
    <location>
        <begin position="944"/>
        <end position="960"/>
    </location>
</feature>
<accession>A0A7S3VD11</accession>
<dbReference type="InterPro" id="IPR036456">
    <property type="entry name" value="PNPase_PH_RNA-bd_sf"/>
</dbReference>
<dbReference type="SUPFAM" id="SSF54211">
    <property type="entry name" value="Ribosomal protein S5 domain 2-like"/>
    <property type="match status" value="2"/>
</dbReference>
<keyword evidence="5 7" id="KW-0694">RNA-binding</keyword>
<evidence type="ECO:0000313" key="11">
    <source>
        <dbReference type="EMBL" id="CAE0472541.1"/>
    </source>
</evidence>
<feature type="region of interest" description="Disordered" evidence="8">
    <location>
        <begin position="77"/>
        <end position="158"/>
    </location>
</feature>
<proteinExistence type="inferred from homology"/>
<organism evidence="11">
    <name type="scientific">Chaetoceros debilis</name>
    <dbReference type="NCBI Taxonomy" id="122233"/>
    <lineage>
        <taxon>Eukaryota</taxon>
        <taxon>Sar</taxon>
        <taxon>Stramenopiles</taxon>
        <taxon>Ochrophyta</taxon>
        <taxon>Bacillariophyta</taxon>
        <taxon>Coscinodiscophyceae</taxon>
        <taxon>Chaetocerotophycidae</taxon>
        <taxon>Chaetocerotales</taxon>
        <taxon>Chaetocerotaceae</taxon>
        <taxon>Chaetoceros</taxon>
    </lineage>
</organism>
<dbReference type="InterPro" id="IPR012340">
    <property type="entry name" value="NA-bd_OB-fold"/>
</dbReference>
<dbReference type="AlphaFoldDB" id="A0A7S3VD11"/>
<dbReference type="CDD" id="cd02393">
    <property type="entry name" value="KH-I_PNPase"/>
    <property type="match status" value="1"/>
</dbReference>
<dbReference type="InterPro" id="IPR015847">
    <property type="entry name" value="ExoRNase_PH_dom2"/>
</dbReference>
<dbReference type="GO" id="GO:0000965">
    <property type="term" value="P:mitochondrial RNA 3'-end processing"/>
    <property type="evidence" value="ECO:0007669"/>
    <property type="project" value="TreeGrafter"/>
</dbReference>
<feature type="domain" description="S1 motif" evidence="10">
    <location>
        <begin position="846"/>
        <end position="924"/>
    </location>
</feature>
<dbReference type="Gene3D" id="3.30.1370.10">
    <property type="entry name" value="K Homology domain, type 1"/>
    <property type="match status" value="1"/>
</dbReference>
<dbReference type="GO" id="GO:0000958">
    <property type="term" value="P:mitochondrial mRNA catabolic process"/>
    <property type="evidence" value="ECO:0007669"/>
    <property type="project" value="TreeGrafter"/>
</dbReference>
<comment type="similarity">
    <text evidence="1">Belongs to the polyribonucleotide nucleotidyltransferase family.</text>
</comment>
<dbReference type="GO" id="GO:0005829">
    <property type="term" value="C:cytosol"/>
    <property type="evidence" value="ECO:0007669"/>
    <property type="project" value="TreeGrafter"/>
</dbReference>
<dbReference type="Gene3D" id="2.40.50.140">
    <property type="entry name" value="Nucleic acid-binding proteins"/>
    <property type="match status" value="1"/>
</dbReference>
<dbReference type="SMART" id="SM00316">
    <property type="entry name" value="S1"/>
    <property type="match status" value="1"/>
</dbReference>
<keyword evidence="9" id="KW-0732">Signal</keyword>
<dbReference type="InterPro" id="IPR001247">
    <property type="entry name" value="ExoRNase_PH_dom1"/>
</dbReference>
<dbReference type="InterPro" id="IPR003029">
    <property type="entry name" value="S1_domain"/>
</dbReference>
<feature type="compositionally biased region" description="Basic and acidic residues" evidence="8">
    <location>
        <begin position="124"/>
        <end position="158"/>
    </location>
</feature>
<dbReference type="InterPro" id="IPR027408">
    <property type="entry name" value="PNPase/RNase_PH_dom_sf"/>
</dbReference>
<feature type="region of interest" description="Disordered" evidence="8">
    <location>
        <begin position="921"/>
        <end position="972"/>
    </location>
</feature>
<dbReference type="PANTHER" id="PTHR11252:SF0">
    <property type="entry name" value="POLYRIBONUCLEOTIDE NUCLEOTIDYLTRANSFERASE 1, MITOCHONDRIAL"/>
    <property type="match status" value="1"/>
</dbReference>
<dbReference type="InterPro" id="IPR004088">
    <property type="entry name" value="KH_dom_type_1"/>
</dbReference>
<evidence type="ECO:0000256" key="9">
    <source>
        <dbReference type="SAM" id="SignalP"/>
    </source>
</evidence>
<reference evidence="11" key="1">
    <citation type="submission" date="2021-01" db="EMBL/GenBank/DDBJ databases">
        <authorList>
            <person name="Corre E."/>
            <person name="Pelletier E."/>
            <person name="Niang G."/>
            <person name="Scheremetjew M."/>
            <person name="Finn R."/>
            <person name="Kale V."/>
            <person name="Holt S."/>
            <person name="Cochrane G."/>
            <person name="Meng A."/>
            <person name="Brown T."/>
            <person name="Cohen L."/>
        </authorList>
    </citation>
    <scope>NUCLEOTIDE SEQUENCE</scope>
    <source>
        <strain evidence="11">MM31A-1</strain>
    </source>
</reference>
<evidence type="ECO:0000256" key="5">
    <source>
        <dbReference type="ARBA" id="ARBA00022884"/>
    </source>
</evidence>
<dbReference type="GO" id="GO:0003723">
    <property type="term" value="F:RNA binding"/>
    <property type="evidence" value="ECO:0007669"/>
    <property type="project" value="UniProtKB-UniRule"/>
</dbReference>
<dbReference type="SUPFAM" id="SSF50249">
    <property type="entry name" value="Nucleic acid-binding proteins"/>
    <property type="match status" value="1"/>
</dbReference>